<feature type="transmembrane region" description="Helical" evidence="1">
    <location>
        <begin position="150"/>
        <end position="174"/>
    </location>
</feature>
<protein>
    <recommendedName>
        <fullName evidence="2">DUF6545 domain-containing protein</fullName>
    </recommendedName>
</protein>
<dbReference type="EMBL" id="BAABEP010000002">
    <property type="protein sequence ID" value="GAA3711442.1"/>
    <property type="molecule type" value="Genomic_DNA"/>
</dbReference>
<comment type="caution">
    <text evidence="3">The sequence shown here is derived from an EMBL/GenBank/DDBJ whole genome shotgun (WGS) entry which is preliminary data.</text>
</comment>
<proteinExistence type="predicted"/>
<dbReference type="RefSeq" id="WP_345640793.1">
    <property type="nucleotide sequence ID" value="NZ_BAABEP010000002.1"/>
</dbReference>
<name>A0ABP7DZU1_9ACTN</name>
<dbReference type="Pfam" id="PF20182">
    <property type="entry name" value="DUF6545"/>
    <property type="match status" value="1"/>
</dbReference>
<feature type="domain" description="DUF6545" evidence="2">
    <location>
        <begin position="260"/>
        <end position="403"/>
    </location>
</feature>
<evidence type="ECO:0000256" key="1">
    <source>
        <dbReference type="SAM" id="Phobius"/>
    </source>
</evidence>
<feature type="transmembrane region" description="Helical" evidence="1">
    <location>
        <begin position="231"/>
        <end position="249"/>
    </location>
</feature>
<accession>A0ABP7DZU1</accession>
<keyword evidence="1" id="KW-0812">Transmembrane</keyword>
<dbReference type="InterPro" id="IPR046675">
    <property type="entry name" value="DUF6545"/>
</dbReference>
<reference evidence="4" key="1">
    <citation type="journal article" date="2019" name="Int. J. Syst. Evol. Microbiol.">
        <title>The Global Catalogue of Microorganisms (GCM) 10K type strain sequencing project: providing services to taxonomists for standard genome sequencing and annotation.</title>
        <authorList>
            <consortium name="The Broad Institute Genomics Platform"/>
            <consortium name="The Broad Institute Genome Sequencing Center for Infectious Disease"/>
            <person name="Wu L."/>
            <person name="Ma J."/>
        </authorList>
    </citation>
    <scope>NUCLEOTIDE SEQUENCE [LARGE SCALE GENOMIC DNA]</scope>
    <source>
        <strain evidence="4">JCM 30846</strain>
    </source>
</reference>
<keyword evidence="4" id="KW-1185">Reference proteome</keyword>
<evidence type="ECO:0000313" key="4">
    <source>
        <dbReference type="Proteomes" id="UP001499884"/>
    </source>
</evidence>
<feature type="transmembrane region" description="Helical" evidence="1">
    <location>
        <begin position="6"/>
        <end position="22"/>
    </location>
</feature>
<evidence type="ECO:0000313" key="3">
    <source>
        <dbReference type="EMBL" id="GAA3711442.1"/>
    </source>
</evidence>
<keyword evidence="1" id="KW-0472">Membrane</keyword>
<dbReference type="Proteomes" id="UP001499884">
    <property type="component" value="Unassembled WGS sequence"/>
</dbReference>
<dbReference type="NCBIfam" id="NF042915">
    <property type="entry name" value="MAB_1171c_fam"/>
    <property type="match status" value="1"/>
</dbReference>
<feature type="transmembrane region" description="Helical" evidence="1">
    <location>
        <begin position="71"/>
        <end position="89"/>
    </location>
</feature>
<organism evidence="3 4">
    <name type="scientific">Streptomyces tremellae</name>
    <dbReference type="NCBI Taxonomy" id="1124239"/>
    <lineage>
        <taxon>Bacteria</taxon>
        <taxon>Bacillati</taxon>
        <taxon>Actinomycetota</taxon>
        <taxon>Actinomycetes</taxon>
        <taxon>Kitasatosporales</taxon>
        <taxon>Streptomycetaceae</taxon>
        <taxon>Streptomyces</taxon>
    </lineage>
</organism>
<feature type="transmembrane region" description="Helical" evidence="1">
    <location>
        <begin position="34"/>
        <end position="51"/>
    </location>
</feature>
<keyword evidence="1" id="KW-1133">Transmembrane helix</keyword>
<feature type="transmembrane region" description="Helical" evidence="1">
    <location>
        <begin position="110"/>
        <end position="130"/>
    </location>
</feature>
<feature type="transmembrane region" description="Helical" evidence="1">
    <location>
        <begin position="186"/>
        <end position="211"/>
    </location>
</feature>
<gene>
    <name evidence="3" type="ORF">GCM10023082_06560</name>
</gene>
<sequence>MSDAFAYAIAALLMVQALMRAPSALKGRRRKRSLWGAFAALSAAWLARTTLGRTFINDLGIPDLAYLVKHVLAITGICVLLRYITAVYATAEPSAHVPRTVRVSRLVHRIAARASLGTVIVMALVFTFVLDDVVADVPYFMGRHAGDPGLAIYMSLFYLYTAAAAAVCAVQWGGAVKQIPQRAVKIGMGMMAVAMVLAVVYALLRIAYVILITVTPVSEDFSLAQEAVTDTLLYTTFLLWGFGAIAPAFRAANDRVHTMTHLAAIHPLWRDLAQIEPSRIRQRPRRLLERFGPMAQLNKMRDLHSSYDDSPAARLHRYITEILDVILELSRHAPHDLAELARQRADGSTPERKRITAEALWIRAASAAYLTQPVGAPAPLPFDFGKNLAVEVPHFRAVSAAYTRTSADEGWEILEGASQHGAPAQA</sequence>
<evidence type="ECO:0000259" key="2">
    <source>
        <dbReference type="Pfam" id="PF20182"/>
    </source>
</evidence>
<dbReference type="InterPro" id="IPR050039">
    <property type="entry name" value="MAB_1171c-like"/>
</dbReference>